<name>A0ACD5FCM2_RHILE</name>
<keyword evidence="1" id="KW-0614">Plasmid</keyword>
<gene>
    <name evidence="1" type="ORF">A4A59_025790</name>
</gene>
<dbReference type="Proteomes" id="UP000076193">
    <property type="component" value="Plasmid unnamed1"/>
</dbReference>
<organism evidence="1 2">
    <name type="scientific">Rhizobium leguminosarum</name>
    <dbReference type="NCBI Taxonomy" id="384"/>
    <lineage>
        <taxon>Bacteria</taxon>
        <taxon>Pseudomonadati</taxon>
        <taxon>Pseudomonadota</taxon>
        <taxon>Alphaproteobacteria</taxon>
        <taxon>Hyphomicrobiales</taxon>
        <taxon>Rhizobiaceae</taxon>
        <taxon>Rhizobium/Agrobacterium group</taxon>
        <taxon>Rhizobium</taxon>
    </lineage>
</organism>
<protein>
    <submittedName>
        <fullName evidence="1">Alpha/beta hydrolase</fullName>
    </submittedName>
</protein>
<proteinExistence type="predicted"/>
<evidence type="ECO:0000313" key="1">
    <source>
        <dbReference type="EMBL" id="XKQ43017.1"/>
    </source>
</evidence>
<accession>A0ACD5FCM2</accession>
<evidence type="ECO:0000313" key="2">
    <source>
        <dbReference type="Proteomes" id="UP000076193"/>
    </source>
</evidence>
<dbReference type="EMBL" id="CP171845">
    <property type="protein sequence ID" value="XKQ43017.1"/>
    <property type="molecule type" value="Genomic_DNA"/>
</dbReference>
<geneLocation type="plasmid" evidence="1 2">
    <name>unnamed1</name>
</geneLocation>
<sequence length="269" mass="28659">MNQHLNLQNPLDYVARQKQLVTIDGATPYFIEGSSGTAFLLLHGWSASAESVRFLASGLAGAGHAVLAPTLPGHGSSNLEMLTVGPVEWNEAARDAAKTLRDNFQSVVVMGVSMGGALAIQLAATSPQLIDGLVTINAPIFMGNSSFASEIVASSADPYLEGWNVPSFFGEPVEEISYPKRHKKSGADLYSMCGLARELLPLVTSPMLVVQSILDPVVPKTSADEILARSGASSKDVLWLEQSYHVSQLDLDRDRIIAAALTFLAAHDL</sequence>
<keyword evidence="1" id="KW-0378">Hydrolase</keyword>
<reference evidence="1" key="1">
    <citation type="submission" date="2024-10" db="EMBL/GenBank/DDBJ databases">
        <title>Strain of Rhizobium-related bacteria isolated fromm roots of Vavilovia formosa.</title>
        <authorList>
            <person name="Kimeklis A."/>
            <person name="Afonin A."/>
        </authorList>
    </citation>
    <scope>NUCLEOTIDE SEQUENCE</scope>
    <source>
        <strain evidence="1">Vaf12</strain>
    </source>
</reference>